<comment type="caution">
    <text evidence="2">The sequence shown here is derived from an EMBL/GenBank/DDBJ whole genome shotgun (WGS) entry which is preliminary data.</text>
</comment>
<evidence type="ECO:0008006" key="4">
    <source>
        <dbReference type="Google" id="ProtNLM"/>
    </source>
</evidence>
<dbReference type="AlphaFoldDB" id="A0A0W0FD88"/>
<evidence type="ECO:0000313" key="3">
    <source>
        <dbReference type="Proteomes" id="UP000054988"/>
    </source>
</evidence>
<dbReference type="EMBL" id="LATX01002090">
    <property type="protein sequence ID" value="KTB34327.1"/>
    <property type="molecule type" value="Genomic_DNA"/>
</dbReference>
<organism evidence="2 3">
    <name type="scientific">Moniliophthora roreri</name>
    <name type="common">Frosty pod rot fungus</name>
    <name type="synonym">Monilia roreri</name>
    <dbReference type="NCBI Taxonomy" id="221103"/>
    <lineage>
        <taxon>Eukaryota</taxon>
        <taxon>Fungi</taxon>
        <taxon>Dikarya</taxon>
        <taxon>Basidiomycota</taxon>
        <taxon>Agaricomycotina</taxon>
        <taxon>Agaricomycetes</taxon>
        <taxon>Agaricomycetidae</taxon>
        <taxon>Agaricales</taxon>
        <taxon>Marasmiineae</taxon>
        <taxon>Marasmiaceae</taxon>
        <taxon>Moniliophthora</taxon>
    </lineage>
</organism>
<dbReference type="Proteomes" id="UP000054988">
    <property type="component" value="Unassembled WGS sequence"/>
</dbReference>
<accession>A0A0W0FD88</accession>
<evidence type="ECO:0000313" key="2">
    <source>
        <dbReference type="EMBL" id="KTB34327.1"/>
    </source>
</evidence>
<proteinExistence type="predicted"/>
<reference evidence="2 3" key="1">
    <citation type="submission" date="2015-12" db="EMBL/GenBank/DDBJ databases">
        <title>Draft genome sequence of Moniliophthora roreri, the causal agent of frosty pod rot of cacao.</title>
        <authorList>
            <person name="Aime M.C."/>
            <person name="Diaz-Valderrama J.R."/>
            <person name="Kijpornyongpan T."/>
            <person name="Phillips-Mora W."/>
        </authorList>
    </citation>
    <scope>NUCLEOTIDE SEQUENCE [LARGE SCALE GENOMIC DNA]</scope>
    <source>
        <strain evidence="2 3">MCA 2952</strain>
    </source>
</reference>
<protein>
    <recommendedName>
        <fullName evidence="4">Reverse transcriptase-rnase h-integrase</fullName>
    </recommendedName>
</protein>
<sequence length="253" mass="27890">MSNASTASSSSSASGSQQSGVPSPVPTVSGEGQYGENITYQHSLQPNPTNSFISLIPDKVFRHLKHQFHSEVEVIPAVGREGLSEEYKVEVEVKDRENQTLSNDDNPPIMSLRPLTPLPTNSAPDPHNSALLGICLDTALTNEGLATLHAEGLVQVQTLCWMITIMMMNLTTILEENAEELIHNSSEDADFLFVGADPQKVRRFKRLLLVDEQTATSWQPTQDVLATPVLQSVDEMLNTSYDYDMELYRDGES</sequence>
<gene>
    <name evidence="2" type="ORF">WG66_13065</name>
</gene>
<evidence type="ECO:0000256" key="1">
    <source>
        <dbReference type="SAM" id="MobiDB-lite"/>
    </source>
</evidence>
<feature type="region of interest" description="Disordered" evidence="1">
    <location>
        <begin position="1"/>
        <end position="33"/>
    </location>
</feature>
<feature type="compositionally biased region" description="Low complexity" evidence="1">
    <location>
        <begin position="1"/>
        <end position="30"/>
    </location>
</feature>
<name>A0A0W0FD88_MONRR</name>